<protein>
    <recommendedName>
        <fullName evidence="4">Thioredoxin domain-containing protein</fullName>
    </recommendedName>
</protein>
<dbReference type="InterPro" id="IPR017937">
    <property type="entry name" value="Thioredoxin_CS"/>
</dbReference>
<dbReference type="OrthoDB" id="262308at2759"/>
<evidence type="ECO:0000256" key="2">
    <source>
        <dbReference type="SAM" id="MobiDB-lite"/>
    </source>
</evidence>
<feature type="domain" description="Thioredoxin" evidence="4">
    <location>
        <begin position="13"/>
        <end position="158"/>
    </location>
</feature>
<dbReference type="InterPro" id="IPR036249">
    <property type="entry name" value="Thioredoxin-like_sf"/>
</dbReference>
<dbReference type="AlphaFoldDB" id="A0A913X5Q5"/>
<dbReference type="PANTHER" id="PTHR15337:SF11">
    <property type="entry name" value="THIOREDOXIN DOMAIN-CONTAINING PROTEIN"/>
    <property type="match status" value="1"/>
</dbReference>
<evidence type="ECO:0000313" key="6">
    <source>
        <dbReference type="Proteomes" id="UP000887567"/>
    </source>
</evidence>
<dbReference type="RefSeq" id="XP_020899281.1">
    <property type="nucleotide sequence ID" value="XM_021043622.2"/>
</dbReference>
<feature type="chain" id="PRO_5037550908" description="Thioredoxin domain-containing protein" evidence="3">
    <location>
        <begin position="21"/>
        <end position="934"/>
    </location>
</feature>
<proteinExistence type="predicted"/>
<dbReference type="EnsemblMetazoa" id="XM_021043622.2">
    <property type="protein sequence ID" value="XP_020899281.1"/>
    <property type="gene ID" value="LOC110237993"/>
</dbReference>
<dbReference type="GeneID" id="110237993"/>
<evidence type="ECO:0000256" key="3">
    <source>
        <dbReference type="SAM" id="SignalP"/>
    </source>
</evidence>
<dbReference type="GO" id="GO:0005783">
    <property type="term" value="C:endoplasmic reticulum"/>
    <property type="evidence" value="ECO:0007669"/>
    <property type="project" value="TreeGrafter"/>
</dbReference>
<evidence type="ECO:0000256" key="1">
    <source>
        <dbReference type="ARBA" id="ARBA00022729"/>
    </source>
</evidence>
<dbReference type="Gene3D" id="3.40.30.10">
    <property type="entry name" value="Glutaredoxin"/>
    <property type="match status" value="7"/>
</dbReference>
<name>A0A913X5Q5_EXADI</name>
<organism evidence="5 6">
    <name type="scientific">Exaiptasia diaphana</name>
    <name type="common">Tropical sea anemone</name>
    <name type="synonym">Aiptasia pulchella</name>
    <dbReference type="NCBI Taxonomy" id="2652724"/>
    <lineage>
        <taxon>Eukaryota</taxon>
        <taxon>Metazoa</taxon>
        <taxon>Cnidaria</taxon>
        <taxon>Anthozoa</taxon>
        <taxon>Hexacorallia</taxon>
        <taxon>Actiniaria</taxon>
        <taxon>Aiptasiidae</taxon>
        <taxon>Exaiptasia</taxon>
    </lineage>
</organism>
<dbReference type="Pfam" id="PF13899">
    <property type="entry name" value="Thioredoxin_7"/>
    <property type="match status" value="6"/>
</dbReference>
<dbReference type="KEGG" id="epa:110237993"/>
<accession>A0A913X5Q5</accession>
<dbReference type="OMA" id="DIWNEGT"/>
<reference evidence="5" key="1">
    <citation type="submission" date="2022-11" db="UniProtKB">
        <authorList>
            <consortium name="EnsemblMetazoa"/>
        </authorList>
    </citation>
    <scope>IDENTIFICATION</scope>
</reference>
<dbReference type="PANTHER" id="PTHR15337">
    <property type="entry name" value="ANTERIOR GRADIENT PROTEIN-RELATED"/>
    <property type="match status" value="1"/>
</dbReference>
<feature type="domain" description="Thioredoxin" evidence="4">
    <location>
        <begin position="773"/>
        <end position="924"/>
    </location>
</feature>
<feature type="region of interest" description="Disordered" evidence="2">
    <location>
        <begin position="294"/>
        <end position="323"/>
    </location>
</feature>
<dbReference type="Proteomes" id="UP000887567">
    <property type="component" value="Unplaced"/>
</dbReference>
<sequence>MNLLWFLSFLSFYFISQVVSDTTESLDKGWGNEIKWMGLQQAKTEATKSNKPIMVLITKSWCGACKALKPKFAESKNIAALSKHFLMVHLEDEEEPKGEEFQVDGRYIPRVFFLGADGKIMKDIINTNGKHVKEFKYYYGKVSQIVSSMKTALNKLNILFEDGLSRGFGDNINWVAYKDGLQQAEESKKSLLLLIHKSWCGACKALKPKLRESEKFAELSKKFVMVNVEDKEEPSGSQFVVDGEYVPRIFFMNPEGRVIEKYWNEGTEYPHTKYYYSKADELTKAMERVLKGTEEETKKAEKKKEETKEETKEEKKPWWTPKGGLQDDLSNGFGNLIQWRTYKDGLEQAKKSNKPMVVIFSKTTCPSCKALKGRFSTDKKLAEWSKKFVMVNVKENEGPEGKEFTPDGDYVPRILFLDPSGKVMSGFWNEGTNYKHVKYYYQDGDELIDSMKRVIKKFKKPAKDYGFGTSFDSFKKKFAASENLIRMGRKLVMVNIEDDDAKLEKQFDVDGAYVPRIYFIDPYTKMVMKDVYNKDPVYAEFKFAYAEPKELLTSMRSAVKIGVSKPVPQGFGTEITWVPLNDALSQAKNSEKPVMMILHRSWCQHSQALKSKIAESQEIAKLSKDFVMVNLEDDEIPEKKYDIDGSYVPRIIFLDNKGEVQKNVTNPNTPVEDAAYFYENATDIISSMRKVSPVHGLDRGFGKDIAWMTFTEGLQHAKQNKKPAMVIIHKTWCGACKALKPHIAKSTEIHKLSKNFAMINVEDDEEPKDAKFNVDGLYFPRVFFLEPSGEVIKSIHNTKLRYIKYKYAYGDEETGSWKPMLLVIHKSWCTACQSYLPKFASSNDIKALSKKFVMVNVQDEFDHTDKRFDIDGAYIPRTFILNPMGEVMKDIHNEDTPYPENKYYYFDAESVVKSMEKALDEVKKMKKIETRDEL</sequence>
<evidence type="ECO:0000259" key="4">
    <source>
        <dbReference type="PROSITE" id="PS51352"/>
    </source>
</evidence>
<feature type="compositionally biased region" description="Basic and acidic residues" evidence="2">
    <location>
        <begin position="294"/>
        <end position="317"/>
    </location>
</feature>
<keyword evidence="1 3" id="KW-0732">Signal</keyword>
<dbReference type="PROSITE" id="PS00194">
    <property type="entry name" value="THIOREDOXIN_1"/>
    <property type="match status" value="5"/>
</dbReference>
<keyword evidence="6" id="KW-1185">Reference proteome</keyword>
<feature type="signal peptide" evidence="3">
    <location>
        <begin position="1"/>
        <end position="20"/>
    </location>
</feature>
<dbReference type="InterPro" id="IPR013766">
    <property type="entry name" value="Thioredoxin_domain"/>
</dbReference>
<dbReference type="SUPFAM" id="SSF52833">
    <property type="entry name" value="Thioredoxin-like"/>
    <property type="match status" value="6"/>
</dbReference>
<dbReference type="InterPro" id="IPR051099">
    <property type="entry name" value="AGR/TXD"/>
</dbReference>
<evidence type="ECO:0000313" key="5">
    <source>
        <dbReference type="EnsemblMetazoa" id="XP_020899281.1"/>
    </source>
</evidence>
<dbReference type="PROSITE" id="PS51352">
    <property type="entry name" value="THIOREDOXIN_2"/>
    <property type="match status" value="2"/>
</dbReference>